<protein>
    <submittedName>
        <fullName evidence="2">Uncharacterized protein</fullName>
    </submittedName>
</protein>
<name>A0ABV4MPD9_9VIBR</name>
<proteinExistence type="predicted"/>
<sequence>MLTLAWVFTQAVCGRLKAAQWDAVSTLLGVGYIYALMFADKYTGAYAAVGLDYSTHTALALVFVTTLVLSHDWVKRGILLSLLMYGGLMLYQGYHSWLDIALTTLMTLPVLLRLKAWSQGRAD</sequence>
<evidence type="ECO:0000313" key="3">
    <source>
        <dbReference type="Proteomes" id="UP001569151"/>
    </source>
</evidence>
<keyword evidence="1" id="KW-0472">Membrane</keyword>
<dbReference type="EMBL" id="JBGOOS010000054">
    <property type="protein sequence ID" value="MEZ8211432.1"/>
    <property type="molecule type" value="Genomic_DNA"/>
</dbReference>
<feature type="transmembrane region" description="Helical" evidence="1">
    <location>
        <begin position="42"/>
        <end position="70"/>
    </location>
</feature>
<keyword evidence="3" id="KW-1185">Reference proteome</keyword>
<reference evidence="2 3" key="1">
    <citation type="submission" date="2024-06" db="EMBL/GenBank/DDBJ databases">
        <authorList>
            <person name="Steensen K."/>
            <person name="Seneca J."/>
            <person name="Bartlau N."/>
            <person name="Yu A.X."/>
            <person name="Polz M.F."/>
        </authorList>
    </citation>
    <scope>NUCLEOTIDE SEQUENCE [LARGE SCALE GENOMIC DNA]</scope>
    <source>
        <strain evidence="2 3">1F146</strain>
    </source>
</reference>
<dbReference type="RefSeq" id="WP_235431326.1">
    <property type="nucleotide sequence ID" value="NZ_JBGOOS010000054.1"/>
</dbReference>
<dbReference type="Proteomes" id="UP001569151">
    <property type="component" value="Unassembled WGS sequence"/>
</dbReference>
<keyword evidence="1" id="KW-0812">Transmembrane</keyword>
<keyword evidence="1" id="KW-1133">Transmembrane helix</keyword>
<evidence type="ECO:0000256" key="1">
    <source>
        <dbReference type="SAM" id="Phobius"/>
    </source>
</evidence>
<comment type="caution">
    <text evidence="2">The sequence shown here is derived from an EMBL/GenBank/DDBJ whole genome shotgun (WGS) entry which is preliminary data.</text>
</comment>
<evidence type="ECO:0000313" key="2">
    <source>
        <dbReference type="EMBL" id="MEZ8211432.1"/>
    </source>
</evidence>
<gene>
    <name evidence="2" type="ORF">ACED39_21945</name>
</gene>
<accession>A0ABV4MPD9</accession>
<organism evidence="2 3">
    <name type="scientific">Vibrio bivalvicida</name>
    <dbReference type="NCBI Taxonomy" id="1276888"/>
    <lineage>
        <taxon>Bacteria</taxon>
        <taxon>Pseudomonadati</taxon>
        <taxon>Pseudomonadota</taxon>
        <taxon>Gammaproteobacteria</taxon>
        <taxon>Vibrionales</taxon>
        <taxon>Vibrionaceae</taxon>
        <taxon>Vibrio</taxon>
        <taxon>Vibrio oreintalis group</taxon>
    </lineage>
</organism>
<feature type="transmembrane region" description="Helical" evidence="1">
    <location>
        <begin position="77"/>
        <end position="94"/>
    </location>
</feature>